<dbReference type="OrthoDB" id="8294122at2"/>
<keyword evidence="2" id="KW-1185">Reference proteome</keyword>
<reference evidence="1 2" key="1">
    <citation type="submission" date="2016-10" db="EMBL/GenBank/DDBJ databases">
        <authorList>
            <person name="Varghese N."/>
            <person name="Submissions S."/>
        </authorList>
    </citation>
    <scope>NUCLEOTIDE SEQUENCE [LARGE SCALE GENOMIC DNA]</scope>
    <source>
        <strain evidence="1 2">DSM 21822</strain>
    </source>
</reference>
<dbReference type="AlphaFoldDB" id="A0A1I4DJ01"/>
<sequence length="141" mass="15133">MSDFPLINPQTPARASTNEVAATAAMPASLAAILGRIEEAVDEETALINTDSNFDLKASNARKGRYLYELTRVMKGIGETVVLSDQHRGDFVRLRQKLESNEAAILARLNAVNEVATLLQNAIQHSEADGTYSAGEFGVAG</sequence>
<protein>
    <recommendedName>
        <fullName evidence="3">FlgN protein</fullName>
    </recommendedName>
</protein>
<organism evidence="1 2">
    <name type="scientific">Neomesorhizobium albiziae</name>
    <dbReference type="NCBI Taxonomy" id="335020"/>
    <lineage>
        <taxon>Bacteria</taxon>
        <taxon>Pseudomonadati</taxon>
        <taxon>Pseudomonadota</taxon>
        <taxon>Alphaproteobacteria</taxon>
        <taxon>Hyphomicrobiales</taxon>
        <taxon>Phyllobacteriaceae</taxon>
        <taxon>Neomesorhizobium</taxon>
    </lineage>
</organism>
<evidence type="ECO:0008006" key="3">
    <source>
        <dbReference type="Google" id="ProtNLM"/>
    </source>
</evidence>
<accession>A0A1I4DJ01</accession>
<dbReference type="RefSeq" id="WP_149762562.1">
    <property type="nucleotide sequence ID" value="NZ_BSPE01000023.1"/>
</dbReference>
<evidence type="ECO:0000313" key="1">
    <source>
        <dbReference type="EMBL" id="SFK93512.1"/>
    </source>
</evidence>
<dbReference type="EMBL" id="FOSL01000018">
    <property type="protein sequence ID" value="SFK93512.1"/>
    <property type="molecule type" value="Genomic_DNA"/>
</dbReference>
<name>A0A1I4DJ01_9HYPH</name>
<dbReference type="Proteomes" id="UP000323300">
    <property type="component" value="Unassembled WGS sequence"/>
</dbReference>
<gene>
    <name evidence="1" type="ORF">SAMN04488498_11820</name>
</gene>
<proteinExistence type="predicted"/>
<evidence type="ECO:0000313" key="2">
    <source>
        <dbReference type="Proteomes" id="UP000323300"/>
    </source>
</evidence>